<feature type="transmembrane region" description="Helical" evidence="7">
    <location>
        <begin position="121"/>
        <end position="143"/>
    </location>
</feature>
<evidence type="ECO:0000313" key="8">
    <source>
        <dbReference type="EMBL" id="RXK55381.1"/>
    </source>
</evidence>
<feature type="transmembrane region" description="Helical" evidence="7">
    <location>
        <begin position="389"/>
        <end position="411"/>
    </location>
</feature>
<dbReference type="GO" id="GO:0005412">
    <property type="term" value="F:D-glucose:sodium symporter activity"/>
    <property type="evidence" value="ECO:0007669"/>
    <property type="project" value="TreeGrafter"/>
</dbReference>
<comment type="similarity">
    <text evidence="2 6">Belongs to the sodium:solute symporter (SSF) (TC 2.A.21) family.</text>
</comment>
<dbReference type="PANTHER" id="PTHR11819">
    <property type="entry name" value="SOLUTE CARRIER FAMILY 5"/>
    <property type="match status" value="1"/>
</dbReference>
<feature type="transmembrane region" description="Helical" evidence="7">
    <location>
        <begin position="418"/>
        <end position="440"/>
    </location>
</feature>
<keyword evidence="5 7" id="KW-0472">Membrane</keyword>
<organism evidence="8 9">
    <name type="scientific">Oleiharenicola lentus</name>
    <dbReference type="NCBI Taxonomy" id="2508720"/>
    <lineage>
        <taxon>Bacteria</taxon>
        <taxon>Pseudomonadati</taxon>
        <taxon>Verrucomicrobiota</taxon>
        <taxon>Opitutia</taxon>
        <taxon>Opitutales</taxon>
        <taxon>Opitutaceae</taxon>
        <taxon>Oleiharenicola</taxon>
    </lineage>
</organism>
<feature type="transmembrane region" description="Helical" evidence="7">
    <location>
        <begin position="6"/>
        <end position="25"/>
    </location>
</feature>
<name>A0A4Q1C980_9BACT</name>
<dbReference type="GO" id="GO:0005886">
    <property type="term" value="C:plasma membrane"/>
    <property type="evidence" value="ECO:0007669"/>
    <property type="project" value="TreeGrafter"/>
</dbReference>
<evidence type="ECO:0000256" key="5">
    <source>
        <dbReference type="ARBA" id="ARBA00023136"/>
    </source>
</evidence>
<evidence type="ECO:0000256" key="2">
    <source>
        <dbReference type="ARBA" id="ARBA00006434"/>
    </source>
</evidence>
<reference evidence="8 9" key="1">
    <citation type="submission" date="2019-01" db="EMBL/GenBank/DDBJ databases">
        <title>Lacunisphaera sp. strain TWA-58.</title>
        <authorList>
            <person name="Chen W.-M."/>
        </authorList>
    </citation>
    <scope>NUCLEOTIDE SEQUENCE [LARGE SCALE GENOMIC DNA]</scope>
    <source>
        <strain evidence="8 9">TWA-58</strain>
    </source>
</reference>
<evidence type="ECO:0000256" key="3">
    <source>
        <dbReference type="ARBA" id="ARBA00022692"/>
    </source>
</evidence>
<evidence type="ECO:0000313" key="9">
    <source>
        <dbReference type="Proteomes" id="UP000290218"/>
    </source>
</evidence>
<dbReference type="AlphaFoldDB" id="A0A4Q1C980"/>
<dbReference type="PANTHER" id="PTHR11819:SF195">
    <property type="entry name" value="SODIUM_GLUCOSE COTRANSPORTER 4"/>
    <property type="match status" value="1"/>
</dbReference>
<dbReference type="RefSeq" id="WP_129046746.1">
    <property type="nucleotide sequence ID" value="NZ_SDHX01000001.1"/>
</dbReference>
<feature type="transmembrane region" description="Helical" evidence="7">
    <location>
        <begin position="155"/>
        <end position="176"/>
    </location>
</feature>
<dbReference type="InterPro" id="IPR001734">
    <property type="entry name" value="Na/solute_symporter"/>
</dbReference>
<comment type="subcellular location">
    <subcellularLocation>
        <location evidence="1">Membrane</location>
        <topology evidence="1">Multi-pass membrane protein</topology>
    </subcellularLocation>
</comment>
<dbReference type="PROSITE" id="PS50283">
    <property type="entry name" value="NA_SOLUT_SYMP_3"/>
    <property type="match status" value="1"/>
</dbReference>
<feature type="transmembrane region" description="Helical" evidence="7">
    <location>
        <begin position="74"/>
        <end position="100"/>
    </location>
</feature>
<dbReference type="Gene3D" id="1.20.1730.10">
    <property type="entry name" value="Sodium/glucose cotransporter"/>
    <property type="match status" value="1"/>
</dbReference>
<evidence type="ECO:0000256" key="7">
    <source>
        <dbReference type="SAM" id="Phobius"/>
    </source>
</evidence>
<evidence type="ECO:0000256" key="4">
    <source>
        <dbReference type="ARBA" id="ARBA00022989"/>
    </source>
</evidence>
<dbReference type="OrthoDB" id="9814523at2"/>
<keyword evidence="9" id="KW-1185">Reference proteome</keyword>
<gene>
    <name evidence="8" type="ORF">ESB00_05640</name>
</gene>
<evidence type="ECO:0000256" key="1">
    <source>
        <dbReference type="ARBA" id="ARBA00004141"/>
    </source>
</evidence>
<evidence type="ECO:0000256" key="6">
    <source>
        <dbReference type="RuleBase" id="RU362091"/>
    </source>
</evidence>
<keyword evidence="3 7" id="KW-0812">Transmembrane</keyword>
<keyword evidence="4 7" id="KW-1133">Transmembrane helix</keyword>
<dbReference type="EMBL" id="SDHX01000001">
    <property type="protein sequence ID" value="RXK55381.1"/>
    <property type="molecule type" value="Genomic_DNA"/>
</dbReference>
<feature type="transmembrane region" description="Helical" evidence="7">
    <location>
        <begin position="188"/>
        <end position="210"/>
    </location>
</feature>
<dbReference type="InterPro" id="IPR038377">
    <property type="entry name" value="Na/Glc_symporter_sf"/>
</dbReference>
<dbReference type="Pfam" id="PF00474">
    <property type="entry name" value="SSF"/>
    <property type="match status" value="1"/>
</dbReference>
<proteinExistence type="inferred from homology"/>
<feature type="transmembrane region" description="Helical" evidence="7">
    <location>
        <begin position="452"/>
        <end position="471"/>
    </location>
</feature>
<feature type="transmembrane region" description="Helical" evidence="7">
    <location>
        <begin position="364"/>
        <end position="383"/>
    </location>
</feature>
<protein>
    <submittedName>
        <fullName evidence="8">SLC5 family protein</fullName>
    </submittedName>
</protein>
<feature type="transmembrane region" description="Helical" evidence="7">
    <location>
        <begin position="269"/>
        <end position="295"/>
    </location>
</feature>
<sequence length="499" mass="53803">MSASALVQFVVFLLLTGLVGLITWLQCRRVKSSGDEVRDQFLAGGGLSWVFIAGSLTLTNISTDTLVGWNGNQMLLVLCWELAGVPGLILLAKVFVPLYYKYNCTTVTELLERRYGGNKHIRATVGGIFLLGSVLIFLPAMLYTSSLLMKSLFALDVPLVAIAAVTAIIGAAYSIGGGLRAVAVSDTWCGVLVFGMALLVAFLSLNATGWSLANVPPERLTLIGGPDSVLPWPTLLTGMIFTQLYYWSTNQTITQRILAAPNIREAQKGAYGAAAIRLLLVPPMVVIPGLCAWQLFGPLGDATYGRIVAHVLPAWLSGAFAAAMFAAVMSSYNSTLNSAASLYVCDLHRAYVNPTGGIGRLSTWLQVGFALFSIALVPFYAGAESIIQLIQQLLGLFSMPILAAFITGLLFRNVDARAVIATLVFGAASYALLSFGWPAWHQAGVVALKPPHFLHLMFVNLWLCVGFALVLNRLAFGRRAEFEWTAFSRSNLRAFFSTN</sequence>
<feature type="transmembrane region" description="Helical" evidence="7">
    <location>
        <begin position="307"/>
        <end position="328"/>
    </location>
</feature>
<dbReference type="CDD" id="cd10328">
    <property type="entry name" value="SLC5sbd_YidK"/>
    <property type="match status" value="1"/>
</dbReference>
<feature type="transmembrane region" description="Helical" evidence="7">
    <location>
        <begin position="41"/>
        <end position="62"/>
    </location>
</feature>
<accession>A0A4Q1C980</accession>
<feature type="transmembrane region" description="Helical" evidence="7">
    <location>
        <begin position="230"/>
        <end position="248"/>
    </location>
</feature>
<dbReference type="Proteomes" id="UP000290218">
    <property type="component" value="Unassembled WGS sequence"/>
</dbReference>
<comment type="caution">
    <text evidence="8">The sequence shown here is derived from an EMBL/GenBank/DDBJ whole genome shotgun (WGS) entry which is preliminary data.</text>
</comment>